<keyword evidence="2" id="KW-0812">Transmembrane</keyword>
<accession>A0AAE1YEV5</accession>
<protein>
    <submittedName>
        <fullName evidence="3">Uncharacterized protein</fullName>
    </submittedName>
</protein>
<reference evidence="3" key="1">
    <citation type="submission" date="2020-06" db="EMBL/GenBank/DDBJ databases">
        <authorList>
            <person name="Li T."/>
            <person name="Hu X."/>
            <person name="Zhang T."/>
            <person name="Song X."/>
            <person name="Zhang H."/>
            <person name="Dai N."/>
            <person name="Sheng W."/>
            <person name="Hou X."/>
            <person name="Wei L."/>
        </authorList>
    </citation>
    <scope>NUCLEOTIDE SEQUENCE</scope>
    <source>
        <strain evidence="3">3651</strain>
        <tissue evidence="3">Leaf</tissue>
    </source>
</reference>
<organism evidence="3 4">
    <name type="scientific">Sesamum alatum</name>
    <dbReference type="NCBI Taxonomy" id="300844"/>
    <lineage>
        <taxon>Eukaryota</taxon>
        <taxon>Viridiplantae</taxon>
        <taxon>Streptophyta</taxon>
        <taxon>Embryophyta</taxon>
        <taxon>Tracheophyta</taxon>
        <taxon>Spermatophyta</taxon>
        <taxon>Magnoliopsida</taxon>
        <taxon>eudicotyledons</taxon>
        <taxon>Gunneridae</taxon>
        <taxon>Pentapetalae</taxon>
        <taxon>asterids</taxon>
        <taxon>lamiids</taxon>
        <taxon>Lamiales</taxon>
        <taxon>Pedaliaceae</taxon>
        <taxon>Sesamum</taxon>
    </lineage>
</organism>
<evidence type="ECO:0000256" key="2">
    <source>
        <dbReference type="SAM" id="Phobius"/>
    </source>
</evidence>
<proteinExistence type="predicted"/>
<reference evidence="3" key="2">
    <citation type="journal article" date="2024" name="Plant">
        <title>Genomic evolution and insights into agronomic trait innovations of Sesamum species.</title>
        <authorList>
            <person name="Miao H."/>
            <person name="Wang L."/>
            <person name="Qu L."/>
            <person name="Liu H."/>
            <person name="Sun Y."/>
            <person name="Le M."/>
            <person name="Wang Q."/>
            <person name="Wei S."/>
            <person name="Zheng Y."/>
            <person name="Lin W."/>
            <person name="Duan Y."/>
            <person name="Cao H."/>
            <person name="Xiong S."/>
            <person name="Wang X."/>
            <person name="Wei L."/>
            <person name="Li C."/>
            <person name="Ma Q."/>
            <person name="Ju M."/>
            <person name="Zhao R."/>
            <person name="Li G."/>
            <person name="Mu C."/>
            <person name="Tian Q."/>
            <person name="Mei H."/>
            <person name="Zhang T."/>
            <person name="Gao T."/>
            <person name="Zhang H."/>
        </authorList>
    </citation>
    <scope>NUCLEOTIDE SEQUENCE</scope>
    <source>
        <strain evidence="3">3651</strain>
    </source>
</reference>
<feature type="compositionally biased region" description="Low complexity" evidence="1">
    <location>
        <begin position="227"/>
        <end position="244"/>
    </location>
</feature>
<comment type="caution">
    <text evidence="3">The sequence shown here is derived from an EMBL/GenBank/DDBJ whole genome shotgun (WGS) entry which is preliminary data.</text>
</comment>
<keyword evidence="4" id="KW-1185">Reference proteome</keyword>
<evidence type="ECO:0000256" key="1">
    <source>
        <dbReference type="SAM" id="MobiDB-lite"/>
    </source>
</evidence>
<evidence type="ECO:0000313" key="4">
    <source>
        <dbReference type="Proteomes" id="UP001293254"/>
    </source>
</evidence>
<dbReference type="AlphaFoldDB" id="A0AAE1YEV5"/>
<name>A0AAE1YEV5_9LAMI</name>
<keyword evidence="2" id="KW-1133">Transmembrane helix</keyword>
<keyword evidence="2" id="KW-0472">Membrane</keyword>
<sequence>MTRRTRASSSKEPSSFAVNEISPDSFVVISSFSPKMSAKSIVKTINLLGLPKGYEVLTPIEYQRANNPPPGCLIVYVAQCISGLRFPLHLFLVGGRVLTVLTALAYRAYRRELFRFVLPTTYTEGELLPLLPSPRPTEWEVPLAWRSSLNELPPINFESVKERVKAVGLLDHGFKPKAQVEEDLLIVAGLHPTPDTYTGPRVVTSASVMTMMNRAPVCKFLPENVPSNPLSSSSTRSASATPSNIESSGGGRSPSRTPPVVGPNSASPSPTPSGYVDVPRRCP</sequence>
<feature type="region of interest" description="Disordered" evidence="1">
    <location>
        <begin position="227"/>
        <end position="283"/>
    </location>
</feature>
<feature type="transmembrane region" description="Helical" evidence="2">
    <location>
        <begin position="86"/>
        <end position="106"/>
    </location>
</feature>
<dbReference type="EMBL" id="JACGWO010000004">
    <property type="protein sequence ID" value="KAK4428865.1"/>
    <property type="molecule type" value="Genomic_DNA"/>
</dbReference>
<dbReference type="Proteomes" id="UP001293254">
    <property type="component" value="Unassembled WGS sequence"/>
</dbReference>
<gene>
    <name evidence="3" type="ORF">Salat_1186400</name>
</gene>
<evidence type="ECO:0000313" key="3">
    <source>
        <dbReference type="EMBL" id="KAK4428865.1"/>
    </source>
</evidence>